<dbReference type="GeneID" id="13405299"/>
<dbReference type="OrthoDB" id="16280at10239"/>
<keyword evidence="2" id="KW-1185">Reference proteome</keyword>
<dbReference type="RefSeq" id="YP_006560360.1">
    <property type="nucleotide sequence ID" value="NC_018271.1"/>
</dbReference>
<dbReference type="KEGG" id="vg:13405299"/>
<dbReference type="InterPro" id="IPR021474">
    <property type="entry name" value="DUF3127"/>
</dbReference>
<evidence type="ECO:0000313" key="2">
    <source>
        <dbReference type="Proteomes" id="UP000002820"/>
    </source>
</evidence>
<protein>
    <recommendedName>
        <fullName evidence="3">DUF3127 domain-containing protein</fullName>
    </recommendedName>
</protein>
<name>I6R120_9CAUD</name>
<dbReference type="Proteomes" id="UP000002820">
    <property type="component" value="Segment"/>
</dbReference>
<dbReference type="Pfam" id="PF11325">
    <property type="entry name" value="DUF3127"/>
    <property type="match status" value="1"/>
</dbReference>
<evidence type="ECO:0008006" key="3">
    <source>
        <dbReference type="Google" id="ProtNLM"/>
    </source>
</evidence>
<dbReference type="EMBL" id="JQ823122">
    <property type="protein sequence ID" value="AFM54681.1"/>
    <property type="molecule type" value="Genomic_DNA"/>
</dbReference>
<gene>
    <name evidence="1" type="ORF">P12024S_20</name>
</gene>
<evidence type="ECO:0000313" key="1">
    <source>
        <dbReference type="EMBL" id="AFM54681.1"/>
    </source>
</evidence>
<organism evidence="1 2">
    <name type="scientific">Nonlabens phage P12024S</name>
    <dbReference type="NCBI Taxonomy" id="1168478"/>
    <lineage>
        <taxon>Viruses</taxon>
        <taxon>Duplodnaviria</taxon>
        <taxon>Heunggongvirae</taxon>
        <taxon>Uroviricota</taxon>
        <taxon>Caudoviricetes</taxon>
        <taxon>Inhavirus</taxon>
        <taxon>Inhavirus P12024S</taxon>
    </lineage>
</organism>
<reference evidence="1 2" key="1">
    <citation type="journal article" date="2012" name="J. Virol.">
        <title>Complete Genome Sequences of Two Persicivirga Bacteriophages, P12024S and P12024L.</title>
        <authorList>
            <person name="Kang I."/>
            <person name="Jang H."/>
            <person name="Cho J.C."/>
        </authorList>
    </citation>
    <scope>NUCLEOTIDE SEQUENCE [LARGE SCALE GENOMIC DNA]</scope>
</reference>
<accession>I6R120</accession>
<proteinExistence type="predicted"/>
<sequence>MEIKGKVKHVGTTETVGSNGFQKRLIAVETTEQYPQTLGIEFVQDKTALLDSINLGDSVTIGINLRGREWTNPQGETKYFNSIAGWKIAVDSQAETNNESAQDADPLF</sequence>